<dbReference type="InParanoid" id="A0A1Y1UEI0"/>
<dbReference type="OrthoDB" id="185618at2759"/>
<feature type="compositionally biased region" description="Basic and acidic residues" evidence="3">
    <location>
        <begin position="153"/>
        <end position="169"/>
    </location>
</feature>
<feature type="compositionally biased region" description="Acidic residues" evidence="3">
    <location>
        <begin position="125"/>
        <end position="141"/>
    </location>
</feature>
<dbReference type="PROSITE" id="PS50196">
    <property type="entry name" value="RANBD1"/>
    <property type="match status" value="1"/>
</dbReference>
<evidence type="ECO:0000256" key="1">
    <source>
        <dbReference type="ARBA" id="ARBA00004123"/>
    </source>
</evidence>
<feature type="region of interest" description="Disordered" evidence="3">
    <location>
        <begin position="486"/>
        <end position="508"/>
    </location>
</feature>
<dbReference type="Gene3D" id="2.30.29.30">
    <property type="entry name" value="Pleckstrin-homology domain (PH domain)/Phosphotyrosine-binding domain (PTB)"/>
    <property type="match status" value="1"/>
</dbReference>
<sequence length="508" mass="54708">MAVDSSPESSEIRTKQHHRIESEAHSLKRGRAESVEPPVLDRPETTSTGTKKNRLALSTGQAPSKPLDPDPSPNIDLDESDELEVADDAGAKDEAKNVGEVRRKVEKMTYEEGSKDASEAAAIIQEEDQELELPEKDEDEGPGSAMSTSTRFSKLDEKEGEGENGKAEPIDEEWQEIEKAEAEGAEAEAEALADGDVPTSMPMNKTSSSSGQEGLKRKVADRSESSYNINDTHAQVKRHKDTPSPSEEPPKVLPPVSEPLKKQSTFSSFASTSSPFASARTISPFGASSSASSSTPQPKPSAFKSSGFGNYSNASPFSKPPIKSTTTTEDKTASGDQSFENEPKASTFDDILKADAGTVTEEEKIRMSEQDVHTGEEDESPVHSVRAKLYVMQADGGWRERGVGTLKLNVRRSDGKGARLVMRAEGVLRLILNVSLYVGMSCLEDGKHVRTTVIEDGERKFLTFRTGSIKAASDLSSAIHDHIPLESGASASKSPELESKGRDAAKAV</sequence>
<reference evidence="5 6" key="1">
    <citation type="submission" date="2017-03" db="EMBL/GenBank/DDBJ databases">
        <title>Widespread Adenine N6-methylation of Active Genes in Fungi.</title>
        <authorList>
            <consortium name="DOE Joint Genome Institute"/>
            <person name="Mondo S.J."/>
            <person name="Dannebaum R.O."/>
            <person name="Kuo R.C."/>
            <person name="Louie K.B."/>
            <person name="Bewick A.J."/>
            <person name="Labutti K."/>
            <person name="Haridas S."/>
            <person name="Kuo A."/>
            <person name="Salamov A."/>
            <person name="Ahrendt S.R."/>
            <person name="Lau R."/>
            <person name="Bowen B.P."/>
            <person name="Lipzen A."/>
            <person name="Sullivan W."/>
            <person name="Andreopoulos W.B."/>
            <person name="Clum A."/>
            <person name="Lindquist E."/>
            <person name="Daum C."/>
            <person name="Northen T.R."/>
            <person name="Ramamoorthy G."/>
            <person name="Schmitz R.J."/>
            <person name="Gryganskyi A."/>
            <person name="Culley D."/>
            <person name="Magnuson J."/>
            <person name="James T.Y."/>
            <person name="O'Malley M.A."/>
            <person name="Stajich J.E."/>
            <person name="Spatafora J.W."/>
            <person name="Visel A."/>
            <person name="Grigoriev I.V."/>
        </authorList>
    </citation>
    <scope>NUCLEOTIDE SEQUENCE [LARGE SCALE GENOMIC DNA]</scope>
    <source>
        <strain evidence="5 6">NRRL Y-17943</strain>
    </source>
</reference>
<feature type="compositionally biased region" description="Basic and acidic residues" evidence="3">
    <location>
        <begin position="214"/>
        <end position="224"/>
    </location>
</feature>
<feature type="compositionally biased region" description="Acidic residues" evidence="3">
    <location>
        <begin position="183"/>
        <end position="193"/>
    </location>
</feature>
<feature type="region of interest" description="Disordered" evidence="3">
    <location>
        <begin position="1"/>
        <end position="381"/>
    </location>
</feature>
<accession>A0A1Y1UEI0</accession>
<dbReference type="GO" id="GO:0005634">
    <property type="term" value="C:nucleus"/>
    <property type="evidence" value="ECO:0007669"/>
    <property type="project" value="UniProtKB-SubCell"/>
</dbReference>
<evidence type="ECO:0000313" key="6">
    <source>
        <dbReference type="Proteomes" id="UP000193218"/>
    </source>
</evidence>
<dbReference type="GeneID" id="33558023"/>
<comment type="caution">
    <text evidence="5">The sequence shown here is derived from an EMBL/GenBank/DDBJ whole genome shotgun (WGS) entry which is preliminary data.</text>
</comment>
<organism evidence="5 6">
    <name type="scientific">Kockovaella imperatae</name>
    <dbReference type="NCBI Taxonomy" id="4999"/>
    <lineage>
        <taxon>Eukaryota</taxon>
        <taxon>Fungi</taxon>
        <taxon>Dikarya</taxon>
        <taxon>Basidiomycota</taxon>
        <taxon>Agaricomycotina</taxon>
        <taxon>Tremellomycetes</taxon>
        <taxon>Tremellales</taxon>
        <taxon>Cuniculitremaceae</taxon>
        <taxon>Kockovaella</taxon>
    </lineage>
</organism>
<evidence type="ECO:0000256" key="3">
    <source>
        <dbReference type="SAM" id="MobiDB-lite"/>
    </source>
</evidence>
<comment type="subcellular location">
    <subcellularLocation>
        <location evidence="1">Nucleus</location>
    </subcellularLocation>
</comment>
<dbReference type="AlphaFoldDB" id="A0A1Y1UEI0"/>
<feature type="compositionally biased region" description="Polar residues" evidence="3">
    <location>
        <begin position="45"/>
        <end position="62"/>
    </location>
</feature>
<dbReference type="STRING" id="4999.A0A1Y1UEI0"/>
<feature type="compositionally biased region" description="Polar residues" evidence="3">
    <location>
        <begin position="201"/>
        <end position="212"/>
    </location>
</feature>
<dbReference type="InterPro" id="IPR011993">
    <property type="entry name" value="PH-like_dom_sf"/>
</dbReference>
<name>A0A1Y1UEI0_9TREE</name>
<dbReference type="Proteomes" id="UP000193218">
    <property type="component" value="Unassembled WGS sequence"/>
</dbReference>
<gene>
    <name evidence="5" type="ORF">BD324DRAFT_629508</name>
</gene>
<dbReference type="RefSeq" id="XP_021870035.1">
    <property type="nucleotide sequence ID" value="XM_022016214.1"/>
</dbReference>
<evidence type="ECO:0000313" key="5">
    <source>
        <dbReference type="EMBL" id="ORX35906.1"/>
    </source>
</evidence>
<feature type="compositionally biased region" description="Acidic residues" evidence="3">
    <location>
        <begin position="76"/>
        <end position="87"/>
    </location>
</feature>
<dbReference type="PANTHER" id="PTHR23138:SF142">
    <property type="entry name" value="RAN-BINDING PROTEIN 3B-RELATED"/>
    <property type="match status" value="1"/>
</dbReference>
<feature type="compositionally biased region" description="Basic and acidic residues" evidence="3">
    <location>
        <begin position="495"/>
        <end position="508"/>
    </location>
</feature>
<keyword evidence="6" id="KW-1185">Reference proteome</keyword>
<evidence type="ECO:0000259" key="4">
    <source>
        <dbReference type="PROSITE" id="PS50196"/>
    </source>
</evidence>
<feature type="compositionally biased region" description="Basic and acidic residues" evidence="3">
    <location>
        <begin position="89"/>
        <end position="118"/>
    </location>
</feature>
<feature type="compositionally biased region" description="Low complexity" evidence="3">
    <location>
        <begin position="264"/>
        <end position="302"/>
    </location>
</feature>
<dbReference type="InterPro" id="IPR045255">
    <property type="entry name" value="RanBP1-like"/>
</dbReference>
<feature type="domain" description="RanBD1" evidence="4">
    <location>
        <begin position="360"/>
        <end position="441"/>
    </location>
</feature>
<feature type="compositionally biased region" description="Basic and acidic residues" evidence="3">
    <location>
        <begin position="361"/>
        <end position="375"/>
    </location>
</feature>
<dbReference type="Pfam" id="PF00638">
    <property type="entry name" value="Ran_BP1"/>
    <property type="match status" value="1"/>
</dbReference>
<dbReference type="SUPFAM" id="SSF50729">
    <property type="entry name" value="PH domain-like"/>
    <property type="match status" value="1"/>
</dbReference>
<dbReference type="InterPro" id="IPR000156">
    <property type="entry name" value="Ran_bind_dom"/>
</dbReference>
<feature type="compositionally biased region" description="Polar residues" evidence="3">
    <location>
        <begin position="303"/>
        <end position="316"/>
    </location>
</feature>
<keyword evidence="2" id="KW-0539">Nucleus</keyword>
<evidence type="ECO:0000256" key="2">
    <source>
        <dbReference type="ARBA" id="ARBA00023242"/>
    </source>
</evidence>
<dbReference type="SMART" id="SM00160">
    <property type="entry name" value="RanBD"/>
    <property type="match status" value="1"/>
</dbReference>
<dbReference type="EMBL" id="NBSH01000009">
    <property type="protein sequence ID" value="ORX35906.1"/>
    <property type="molecule type" value="Genomic_DNA"/>
</dbReference>
<dbReference type="PANTHER" id="PTHR23138">
    <property type="entry name" value="RAN BINDING PROTEIN"/>
    <property type="match status" value="1"/>
</dbReference>
<feature type="compositionally biased region" description="Basic and acidic residues" evidence="3">
    <location>
        <begin position="10"/>
        <end position="44"/>
    </location>
</feature>
<proteinExistence type="predicted"/>
<protein>
    <recommendedName>
        <fullName evidence="4">RanBD1 domain-containing protein</fullName>
    </recommendedName>
</protein>